<protein>
    <recommendedName>
        <fullName evidence="1">Retroviral polymerase SH3-like domain-containing protein</fullName>
    </recommendedName>
</protein>
<evidence type="ECO:0000313" key="3">
    <source>
        <dbReference type="Proteomes" id="UP000494106"/>
    </source>
</evidence>
<comment type="caution">
    <text evidence="2">The sequence shown here is derived from an EMBL/GenBank/DDBJ whole genome shotgun (WGS) entry which is preliminary data.</text>
</comment>
<dbReference type="InterPro" id="IPR057670">
    <property type="entry name" value="SH3_retrovirus"/>
</dbReference>
<name>A0A8S1AMY0_ARCPL</name>
<organism evidence="2 3">
    <name type="scientific">Arctia plantaginis</name>
    <name type="common">Wood tiger moth</name>
    <name type="synonym">Phalaena plantaginis</name>
    <dbReference type="NCBI Taxonomy" id="874455"/>
    <lineage>
        <taxon>Eukaryota</taxon>
        <taxon>Metazoa</taxon>
        <taxon>Ecdysozoa</taxon>
        <taxon>Arthropoda</taxon>
        <taxon>Hexapoda</taxon>
        <taxon>Insecta</taxon>
        <taxon>Pterygota</taxon>
        <taxon>Neoptera</taxon>
        <taxon>Endopterygota</taxon>
        <taxon>Lepidoptera</taxon>
        <taxon>Glossata</taxon>
        <taxon>Ditrysia</taxon>
        <taxon>Noctuoidea</taxon>
        <taxon>Erebidae</taxon>
        <taxon>Arctiinae</taxon>
        <taxon>Arctia</taxon>
    </lineage>
</organism>
<dbReference type="OrthoDB" id="413361at2759"/>
<dbReference type="Pfam" id="PF25597">
    <property type="entry name" value="SH3_retrovirus"/>
    <property type="match status" value="1"/>
</dbReference>
<accession>A0A8S1AMY0</accession>
<gene>
    <name evidence="2" type="ORF">APLA_LOCUS12034</name>
</gene>
<dbReference type="Proteomes" id="UP000494106">
    <property type="component" value="Unassembled WGS sequence"/>
</dbReference>
<evidence type="ECO:0000259" key="1">
    <source>
        <dbReference type="Pfam" id="PF25597"/>
    </source>
</evidence>
<sequence>MVHVPKQKSVRVGQKSEKCILVGYSNDVKGYRIYNPKSNIITTSRDVIVLEKIKTENVLEVQESCSDEVNLVPVLEKDLILSEDSLEQSELEHR</sequence>
<reference evidence="2 3" key="1">
    <citation type="submission" date="2020-04" db="EMBL/GenBank/DDBJ databases">
        <authorList>
            <person name="Wallbank WR R."/>
            <person name="Pardo Diaz C."/>
            <person name="Kozak K."/>
            <person name="Martin S."/>
            <person name="Jiggins C."/>
            <person name="Moest M."/>
            <person name="Warren A I."/>
            <person name="Byers J.R.P. K."/>
            <person name="Montejo-Kovacevich G."/>
            <person name="Yen C E."/>
        </authorList>
    </citation>
    <scope>NUCLEOTIDE SEQUENCE [LARGE SCALE GENOMIC DNA]</scope>
</reference>
<dbReference type="AlphaFoldDB" id="A0A8S1AMY0"/>
<evidence type="ECO:0000313" key="2">
    <source>
        <dbReference type="EMBL" id="CAB3249235.1"/>
    </source>
</evidence>
<feature type="domain" description="Retroviral polymerase SH3-like" evidence="1">
    <location>
        <begin position="2"/>
        <end position="54"/>
    </location>
</feature>
<keyword evidence="3" id="KW-1185">Reference proteome</keyword>
<dbReference type="EMBL" id="CADEBC010000537">
    <property type="protein sequence ID" value="CAB3249235.1"/>
    <property type="molecule type" value="Genomic_DNA"/>
</dbReference>
<proteinExistence type="predicted"/>